<dbReference type="HOGENOM" id="CLU_1747118_0_0_7"/>
<dbReference type="OrthoDB" id="5329025at2"/>
<comment type="caution">
    <text evidence="2">The sequence shown here is derived from an EMBL/GenBank/DDBJ whole genome shotgun (WGS) entry which is preliminary data.</text>
</comment>
<proteinExistence type="predicted"/>
<dbReference type="RefSeq" id="WP_023928468.1">
    <property type="nucleotide sequence ID" value="NZ_KI669455.1"/>
</dbReference>
<feature type="domain" description="DUF306" evidence="1">
    <location>
        <begin position="42"/>
        <end position="147"/>
    </location>
</feature>
<dbReference type="PATRIC" id="fig|1357400.3.peg.2280"/>
<evidence type="ECO:0000313" key="2">
    <source>
        <dbReference type="EMBL" id="ETD22899.1"/>
    </source>
</evidence>
<dbReference type="Proteomes" id="UP000018731">
    <property type="component" value="Unassembled WGS sequence"/>
</dbReference>
<evidence type="ECO:0000313" key="3">
    <source>
        <dbReference type="Proteomes" id="UP000018731"/>
    </source>
</evidence>
<dbReference type="STRING" id="1357400.HMPREF2086_01698"/>
<accession>V8C6A5</accession>
<dbReference type="Gene3D" id="2.40.128.270">
    <property type="match status" value="1"/>
</dbReference>
<dbReference type="InterPro" id="IPR005184">
    <property type="entry name" value="DUF306_Meta_HslJ"/>
</dbReference>
<keyword evidence="3" id="KW-1185">Reference proteome</keyword>
<reference evidence="2 3" key="1">
    <citation type="journal article" date="2014" name="Genome Announc.">
        <title>Draft genome sequences of six enterohepatic helicobacter species isolated from humans and one from rhesus macaques.</title>
        <authorList>
            <person name="Shen Z."/>
            <person name="Sheh A."/>
            <person name="Young S.K."/>
            <person name="Abouelliel A."/>
            <person name="Ward D.V."/>
            <person name="Earl A.M."/>
            <person name="Fox J.G."/>
        </authorList>
    </citation>
    <scope>NUCLEOTIDE SEQUENCE [LARGE SCALE GENOMIC DNA]</scope>
    <source>
        <strain evidence="2 3">MIT 99-5501</strain>
    </source>
</reference>
<dbReference type="Pfam" id="PF03724">
    <property type="entry name" value="META"/>
    <property type="match status" value="1"/>
</dbReference>
<evidence type="ECO:0000259" key="1">
    <source>
        <dbReference type="Pfam" id="PF03724"/>
    </source>
</evidence>
<organism evidence="2 3">
    <name type="scientific">Helicobacter macacae MIT 99-5501</name>
    <dbReference type="NCBI Taxonomy" id="1357400"/>
    <lineage>
        <taxon>Bacteria</taxon>
        <taxon>Pseudomonadati</taxon>
        <taxon>Campylobacterota</taxon>
        <taxon>Epsilonproteobacteria</taxon>
        <taxon>Campylobacterales</taxon>
        <taxon>Helicobacteraceae</taxon>
        <taxon>Helicobacter</taxon>
    </lineage>
</organism>
<sequence length="160" mass="17315">MCLAILKIPCKIALCALGALVLCVINAEAYQSILGINAYSLISQKKWEIDSMRVGEYEIIIPNDIENAYLVFNGSSVSGIAGCNNFFASFQIAGGGKMIVVEGGGVTKKACDSMQAERIEAIFIKNFIGKFMVQGNDEYIELLGESGFSIRLFPSITLEP</sequence>
<name>V8C6A5_9HELI</name>
<protein>
    <recommendedName>
        <fullName evidence="1">DUF306 domain-containing protein</fullName>
    </recommendedName>
</protein>
<dbReference type="InterPro" id="IPR038670">
    <property type="entry name" value="HslJ-like_sf"/>
</dbReference>
<dbReference type="EMBL" id="AZJI01000007">
    <property type="protein sequence ID" value="ETD22899.1"/>
    <property type="molecule type" value="Genomic_DNA"/>
</dbReference>
<gene>
    <name evidence="2" type="ORF">HMPREF2086_01698</name>
</gene>
<dbReference type="AlphaFoldDB" id="V8C6A5"/>